<dbReference type="InterPro" id="IPR014982">
    <property type="entry name" value="GSCFA"/>
</dbReference>
<organism evidence="2 3">
    <name type="scientific">Neptunitalea lumnitzerae</name>
    <dbReference type="NCBI Taxonomy" id="2965509"/>
    <lineage>
        <taxon>Bacteria</taxon>
        <taxon>Pseudomonadati</taxon>
        <taxon>Bacteroidota</taxon>
        <taxon>Flavobacteriia</taxon>
        <taxon>Flavobacteriales</taxon>
        <taxon>Flavobacteriaceae</taxon>
        <taxon>Neptunitalea</taxon>
    </lineage>
</organism>
<proteinExistence type="predicted"/>
<evidence type="ECO:0000259" key="1">
    <source>
        <dbReference type="Pfam" id="PF08885"/>
    </source>
</evidence>
<keyword evidence="3" id="KW-1185">Reference proteome</keyword>
<evidence type="ECO:0000313" key="3">
    <source>
        <dbReference type="Proteomes" id="UP001143543"/>
    </source>
</evidence>
<protein>
    <recommendedName>
        <fullName evidence="1">GSCFA domain-containing protein</fullName>
    </recommendedName>
</protein>
<feature type="domain" description="GSCFA" evidence="1">
    <location>
        <begin position="23"/>
        <end position="258"/>
    </location>
</feature>
<gene>
    <name evidence="2" type="ORF">Y10_00380</name>
</gene>
<dbReference type="Pfam" id="PF08885">
    <property type="entry name" value="GSCFA"/>
    <property type="match status" value="1"/>
</dbReference>
<comment type="caution">
    <text evidence="2">The sequence shown here is derived from an EMBL/GenBank/DDBJ whole genome shotgun (WGS) entry which is preliminary data.</text>
</comment>
<evidence type="ECO:0000313" key="2">
    <source>
        <dbReference type="EMBL" id="GLB47670.1"/>
    </source>
</evidence>
<sequence>MMKLQTNVPLEKVVHPITYNDSFLLMGSCFVTHIAEKFSYYKLPNAVNPFGVIFQPAAIAKLIERAVNVDYFTEEDLFYFNEQWHCYEVHSQLSNSDKEQCLTNLNAALDVLKTGLETSSYFVLTLGTAWVYRFIETDSLVANCHKVPQKRFLKELLTVDEVMGSVQAIVALIRSINPEIRVLTTVSPVRHLKDGFVENMRSKAHLIAGLQEVVNIRKHIYYFPSYEIMMDELRDYRFYKEDMVHPNSLAVSYIWERFVATWVAEEGKKVMEEVETVQKGLAHKPFNPTSEAHQKFLQKLHARVAVLQKEYPFMKF</sequence>
<dbReference type="InterPro" id="IPR036514">
    <property type="entry name" value="SGNH_hydro_sf"/>
</dbReference>
<dbReference type="EMBL" id="BRVO01000001">
    <property type="protein sequence ID" value="GLB47670.1"/>
    <property type="molecule type" value="Genomic_DNA"/>
</dbReference>
<reference evidence="2" key="1">
    <citation type="submission" date="2022-07" db="EMBL/GenBank/DDBJ databases">
        <title>Taxonomy of Novel Oxalotrophic and Methylotrophic Bacteria.</title>
        <authorList>
            <person name="Sahin N."/>
            <person name="Tani A."/>
        </authorList>
    </citation>
    <scope>NUCLEOTIDE SEQUENCE</scope>
    <source>
        <strain evidence="2">Y10</strain>
    </source>
</reference>
<name>A0ABQ5ME66_9FLAO</name>
<dbReference type="SUPFAM" id="SSF52266">
    <property type="entry name" value="SGNH hydrolase"/>
    <property type="match status" value="1"/>
</dbReference>
<accession>A0ABQ5ME66</accession>
<dbReference type="Proteomes" id="UP001143543">
    <property type="component" value="Unassembled WGS sequence"/>
</dbReference>
<dbReference type="RefSeq" id="WP_309297810.1">
    <property type="nucleotide sequence ID" value="NZ_BRVO01000001.1"/>
</dbReference>
<dbReference type="Gene3D" id="3.40.50.1110">
    <property type="entry name" value="SGNH hydrolase"/>
    <property type="match status" value="1"/>
</dbReference>